<evidence type="ECO:0000256" key="2">
    <source>
        <dbReference type="ARBA" id="ARBA00022448"/>
    </source>
</evidence>
<dbReference type="Pfam" id="PF07690">
    <property type="entry name" value="MFS_1"/>
    <property type="match status" value="1"/>
</dbReference>
<reference evidence="10" key="1">
    <citation type="submission" date="2020-03" db="EMBL/GenBank/DDBJ databases">
        <title>Site-based positive gene gene selection in Geosmithia morbida across the United States reveals a broad range of putative effectors and factors for local host and environmental adapation.</title>
        <authorList>
            <person name="Onufrak A."/>
            <person name="Murdoch R.W."/>
            <person name="Gazis R."/>
            <person name="Huff M."/>
            <person name="Staton M."/>
            <person name="Klingeman W."/>
            <person name="Hadziabdic D."/>
        </authorList>
    </citation>
    <scope>NUCLEOTIDE SEQUENCE</scope>
    <source>
        <strain evidence="10">1262</strain>
    </source>
</reference>
<keyword evidence="4 8" id="KW-1133">Transmembrane helix</keyword>
<dbReference type="GeneID" id="55970477"/>
<evidence type="ECO:0000256" key="6">
    <source>
        <dbReference type="ARBA" id="ARBA00037968"/>
    </source>
</evidence>
<dbReference type="FunFam" id="1.20.1250.20:FF:000018">
    <property type="entry name" value="MFS transporter permease"/>
    <property type="match status" value="1"/>
</dbReference>
<feature type="transmembrane region" description="Helical" evidence="8">
    <location>
        <begin position="274"/>
        <end position="299"/>
    </location>
</feature>
<feature type="transmembrane region" description="Helical" evidence="8">
    <location>
        <begin position="42"/>
        <end position="59"/>
    </location>
</feature>
<keyword evidence="3 8" id="KW-0812">Transmembrane</keyword>
<comment type="similarity">
    <text evidence="6">Belongs to the major facilitator superfamily. Allantoate permease family.</text>
</comment>
<name>A0A9P4Z0X8_9HYPO</name>
<keyword evidence="5 8" id="KW-0472">Membrane</keyword>
<evidence type="ECO:0000259" key="9">
    <source>
        <dbReference type="PROSITE" id="PS50850"/>
    </source>
</evidence>
<evidence type="ECO:0000256" key="7">
    <source>
        <dbReference type="SAM" id="MobiDB-lite"/>
    </source>
</evidence>
<sequence>MTQSLPKEATITSSVKDGQDTENSASEHYIDPVLERRMMRKFDMYAISAMGALYMMANLDRNNLGNAQVAGMPDDIGLVGNQFGTATTLLFATYVPLEGPIAIMLKAIGPKPLMATCALLWGCCTLGMSFIQNYNGLYACRLLIGVFEAGLIPCINVCLGWIYNKSERGKRSSVIFAFSAFSSAFGGLLAFGLTQIETANFEGWRWLFVVESIMTLVLVPIFWFVFPTSPTEAWFLTPEEKKMMQARYDADPNWGNADEFSMAECLKAFADPKWYAFCVYQFSVDISLYGLTTFMPAIIKGLGYTSVHANLMTVPIYICALVFFLIVAYFSDKTGKRGPYLAGCLLFLIVGYAILISVDNLKVRFFGCFVAALGIYPTTGLSLMWLSDNVSRHYKRATMIGFTLCIGNTAGVAVGQIFTTDTAPRYIPGLSIGLGLSCVALTVTILMMASFVWVNRKRDALLLAAEQAGTPIEPNADLGDYCPHFRYSI</sequence>
<evidence type="ECO:0000256" key="3">
    <source>
        <dbReference type="ARBA" id="ARBA00022692"/>
    </source>
</evidence>
<feature type="transmembrane region" description="Helical" evidence="8">
    <location>
        <begin position="143"/>
        <end position="162"/>
    </location>
</feature>
<evidence type="ECO:0000256" key="4">
    <source>
        <dbReference type="ARBA" id="ARBA00022989"/>
    </source>
</evidence>
<feature type="domain" description="Major facilitator superfamily (MFS) profile" evidence="9">
    <location>
        <begin position="46"/>
        <end position="458"/>
    </location>
</feature>
<dbReference type="PROSITE" id="PS50850">
    <property type="entry name" value="MFS"/>
    <property type="match status" value="1"/>
</dbReference>
<feature type="compositionally biased region" description="Polar residues" evidence="7">
    <location>
        <begin position="1"/>
        <end position="26"/>
    </location>
</feature>
<dbReference type="FunFam" id="1.20.1250.20:FF:000068">
    <property type="entry name" value="MFS general substrate transporter"/>
    <property type="match status" value="1"/>
</dbReference>
<dbReference type="EMBL" id="JAANYQ010000003">
    <property type="protein sequence ID" value="KAF4125409.1"/>
    <property type="molecule type" value="Genomic_DNA"/>
</dbReference>
<feature type="transmembrane region" description="Helical" evidence="8">
    <location>
        <begin position="338"/>
        <end position="358"/>
    </location>
</feature>
<dbReference type="GO" id="GO:0016020">
    <property type="term" value="C:membrane"/>
    <property type="evidence" value="ECO:0007669"/>
    <property type="project" value="UniProtKB-SubCell"/>
</dbReference>
<dbReference type="GO" id="GO:0022857">
    <property type="term" value="F:transmembrane transporter activity"/>
    <property type="evidence" value="ECO:0007669"/>
    <property type="project" value="InterPro"/>
</dbReference>
<evidence type="ECO:0000256" key="1">
    <source>
        <dbReference type="ARBA" id="ARBA00004141"/>
    </source>
</evidence>
<gene>
    <name evidence="10" type="ORF">GMORB2_4249</name>
</gene>
<dbReference type="InterPro" id="IPR036259">
    <property type="entry name" value="MFS_trans_sf"/>
</dbReference>
<accession>A0A9P4Z0X8</accession>
<feature type="region of interest" description="Disordered" evidence="7">
    <location>
        <begin position="1"/>
        <end position="27"/>
    </location>
</feature>
<keyword evidence="2" id="KW-0813">Transport</keyword>
<dbReference type="OrthoDB" id="2962993at2759"/>
<evidence type="ECO:0000313" key="10">
    <source>
        <dbReference type="EMBL" id="KAF4125409.1"/>
    </source>
</evidence>
<keyword evidence="11" id="KW-1185">Reference proteome</keyword>
<dbReference type="PANTHER" id="PTHR43791">
    <property type="entry name" value="PERMEASE-RELATED"/>
    <property type="match status" value="1"/>
</dbReference>
<evidence type="ECO:0000256" key="5">
    <source>
        <dbReference type="ARBA" id="ARBA00023136"/>
    </source>
</evidence>
<evidence type="ECO:0000256" key="8">
    <source>
        <dbReference type="SAM" id="Phobius"/>
    </source>
</evidence>
<feature type="transmembrane region" description="Helical" evidence="8">
    <location>
        <begin position="206"/>
        <end position="226"/>
    </location>
</feature>
<comment type="caution">
    <text evidence="10">The sequence shown here is derived from an EMBL/GenBank/DDBJ whole genome shotgun (WGS) entry which is preliminary data.</text>
</comment>
<feature type="transmembrane region" description="Helical" evidence="8">
    <location>
        <begin position="79"/>
        <end position="101"/>
    </location>
</feature>
<evidence type="ECO:0000313" key="11">
    <source>
        <dbReference type="Proteomes" id="UP000749293"/>
    </source>
</evidence>
<dbReference type="PANTHER" id="PTHR43791:SF101">
    <property type="entry name" value="HIGH-AFFINITY NICOTINIC ACID TRANSPORTER"/>
    <property type="match status" value="1"/>
</dbReference>
<feature type="transmembrane region" description="Helical" evidence="8">
    <location>
        <begin position="430"/>
        <end position="454"/>
    </location>
</feature>
<comment type="subcellular location">
    <subcellularLocation>
        <location evidence="1">Membrane</location>
        <topology evidence="1">Multi-pass membrane protein</topology>
    </subcellularLocation>
</comment>
<feature type="transmembrane region" description="Helical" evidence="8">
    <location>
        <begin position="398"/>
        <end position="418"/>
    </location>
</feature>
<dbReference type="SUPFAM" id="SSF103473">
    <property type="entry name" value="MFS general substrate transporter"/>
    <property type="match status" value="1"/>
</dbReference>
<feature type="transmembrane region" description="Helical" evidence="8">
    <location>
        <begin position="113"/>
        <end position="131"/>
    </location>
</feature>
<feature type="transmembrane region" description="Helical" evidence="8">
    <location>
        <begin position="174"/>
        <end position="194"/>
    </location>
</feature>
<feature type="transmembrane region" description="Helical" evidence="8">
    <location>
        <begin position="311"/>
        <end position="331"/>
    </location>
</feature>
<organism evidence="10 11">
    <name type="scientific">Geosmithia morbida</name>
    <dbReference type="NCBI Taxonomy" id="1094350"/>
    <lineage>
        <taxon>Eukaryota</taxon>
        <taxon>Fungi</taxon>
        <taxon>Dikarya</taxon>
        <taxon>Ascomycota</taxon>
        <taxon>Pezizomycotina</taxon>
        <taxon>Sordariomycetes</taxon>
        <taxon>Hypocreomycetidae</taxon>
        <taxon>Hypocreales</taxon>
        <taxon>Bionectriaceae</taxon>
        <taxon>Geosmithia</taxon>
    </lineage>
</organism>
<dbReference type="AlphaFoldDB" id="A0A9P4Z0X8"/>
<dbReference type="RefSeq" id="XP_035324061.1">
    <property type="nucleotide sequence ID" value="XM_035466224.1"/>
</dbReference>
<proteinExistence type="inferred from homology"/>
<dbReference type="Proteomes" id="UP000749293">
    <property type="component" value="Unassembled WGS sequence"/>
</dbReference>
<dbReference type="InterPro" id="IPR020846">
    <property type="entry name" value="MFS_dom"/>
</dbReference>
<protein>
    <submittedName>
        <fullName evidence="10">Nicotinic acid transporter</fullName>
    </submittedName>
</protein>
<dbReference type="InterPro" id="IPR011701">
    <property type="entry name" value="MFS"/>
</dbReference>
<dbReference type="Gene3D" id="1.20.1250.20">
    <property type="entry name" value="MFS general substrate transporter like domains"/>
    <property type="match status" value="2"/>
</dbReference>
<feature type="transmembrane region" description="Helical" evidence="8">
    <location>
        <begin position="364"/>
        <end position="386"/>
    </location>
</feature>